<dbReference type="Proteomes" id="UP000271125">
    <property type="component" value="Unassembled WGS sequence"/>
</dbReference>
<feature type="non-terminal residue" evidence="3">
    <location>
        <position position="86"/>
    </location>
</feature>
<gene>
    <name evidence="3" type="ORF">DRP43_00095</name>
</gene>
<sequence>MKFIFNPKQLYNYFKSTIIQLFKEHRSPHSIALGIAIGSLIAVIPIYGFQTLTAIGVSAILAKTKINKGSILLGSQLSIPIFAPFV</sequence>
<keyword evidence="1" id="KW-0812">Transmembrane</keyword>
<feature type="transmembrane region" description="Helical" evidence="1">
    <location>
        <begin position="31"/>
        <end position="62"/>
    </location>
</feature>
<evidence type="ECO:0000313" key="4">
    <source>
        <dbReference type="Proteomes" id="UP000271125"/>
    </source>
</evidence>
<reference evidence="3 4" key="1">
    <citation type="submission" date="2018-06" db="EMBL/GenBank/DDBJ databases">
        <title>Extensive metabolic versatility and redundancy in microbially diverse, dynamic hydrothermal sediments.</title>
        <authorList>
            <person name="Dombrowski N."/>
            <person name="Teske A."/>
            <person name="Baker B.J."/>
        </authorList>
    </citation>
    <scope>NUCLEOTIDE SEQUENCE [LARGE SCALE GENOMIC DNA]</scope>
    <source>
        <strain evidence="3">B10_G13</strain>
    </source>
</reference>
<organism evidence="3 4">
    <name type="scientific">candidate division TA06 bacterium</name>
    <dbReference type="NCBI Taxonomy" id="2250710"/>
    <lineage>
        <taxon>Bacteria</taxon>
        <taxon>Bacteria division TA06</taxon>
    </lineage>
</organism>
<dbReference type="AlphaFoldDB" id="A0A660SQD1"/>
<proteinExistence type="predicted"/>
<evidence type="ECO:0000313" key="3">
    <source>
        <dbReference type="EMBL" id="RKX72682.1"/>
    </source>
</evidence>
<evidence type="ECO:0000256" key="1">
    <source>
        <dbReference type="SAM" id="Phobius"/>
    </source>
</evidence>
<comment type="caution">
    <text evidence="3">The sequence shown here is derived from an EMBL/GenBank/DDBJ whole genome shotgun (WGS) entry which is preliminary data.</text>
</comment>
<dbReference type="InterPro" id="IPR018639">
    <property type="entry name" value="DUF2062"/>
</dbReference>
<feature type="domain" description="DUF2062" evidence="2">
    <location>
        <begin position="13"/>
        <end position="85"/>
    </location>
</feature>
<keyword evidence="1" id="KW-1133">Transmembrane helix</keyword>
<dbReference type="EMBL" id="QNBD01000002">
    <property type="protein sequence ID" value="RKX72682.1"/>
    <property type="molecule type" value="Genomic_DNA"/>
</dbReference>
<evidence type="ECO:0000259" key="2">
    <source>
        <dbReference type="Pfam" id="PF09835"/>
    </source>
</evidence>
<protein>
    <recommendedName>
        <fullName evidence="2">DUF2062 domain-containing protein</fullName>
    </recommendedName>
</protein>
<dbReference type="Pfam" id="PF09835">
    <property type="entry name" value="DUF2062"/>
    <property type="match status" value="1"/>
</dbReference>
<accession>A0A660SQD1</accession>
<keyword evidence="1" id="KW-0472">Membrane</keyword>
<name>A0A660SQD1_UNCT6</name>